<dbReference type="STRING" id="1619308.B5808_05215"/>
<dbReference type="GO" id="GO:0016853">
    <property type="term" value="F:isomerase activity"/>
    <property type="evidence" value="ECO:0007669"/>
    <property type="project" value="InterPro"/>
</dbReference>
<dbReference type="CDD" id="cd09022">
    <property type="entry name" value="Aldose_epim_Ec_YihR"/>
    <property type="match status" value="1"/>
</dbReference>
<accession>A0A1X9LSC4</accession>
<organism evidence="1 2">
    <name type="scientific">Cnuibacter physcomitrellae</name>
    <dbReference type="NCBI Taxonomy" id="1619308"/>
    <lineage>
        <taxon>Bacteria</taxon>
        <taxon>Bacillati</taxon>
        <taxon>Actinomycetota</taxon>
        <taxon>Actinomycetes</taxon>
        <taxon>Micrococcales</taxon>
        <taxon>Microbacteriaceae</taxon>
        <taxon>Cnuibacter</taxon>
    </lineage>
</organism>
<reference evidence="1 2" key="1">
    <citation type="submission" date="2017-04" db="EMBL/GenBank/DDBJ databases">
        <authorList>
            <person name="Afonso C.L."/>
            <person name="Miller P.J."/>
            <person name="Scott M.A."/>
            <person name="Spackman E."/>
            <person name="Goraichik I."/>
            <person name="Dimitrov K.M."/>
            <person name="Suarez D.L."/>
            <person name="Swayne D.E."/>
        </authorList>
    </citation>
    <scope>NUCLEOTIDE SEQUENCE [LARGE SCALE GENOMIC DNA]</scope>
    <source>
        <strain evidence="2">XA(T)</strain>
    </source>
</reference>
<dbReference type="Gene3D" id="2.70.98.10">
    <property type="match status" value="1"/>
</dbReference>
<dbReference type="Pfam" id="PF01263">
    <property type="entry name" value="Aldose_epim"/>
    <property type="match status" value="1"/>
</dbReference>
<gene>
    <name evidence="1" type="ORF">B5808_05215</name>
</gene>
<dbReference type="GO" id="GO:0030246">
    <property type="term" value="F:carbohydrate binding"/>
    <property type="evidence" value="ECO:0007669"/>
    <property type="project" value="InterPro"/>
</dbReference>
<dbReference type="InterPro" id="IPR037480">
    <property type="entry name" value="YihR-like"/>
</dbReference>
<evidence type="ECO:0000313" key="2">
    <source>
        <dbReference type="Proteomes" id="UP000192775"/>
    </source>
</evidence>
<evidence type="ECO:0000313" key="1">
    <source>
        <dbReference type="EMBL" id="ARJ07218.1"/>
    </source>
</evidence>
<dbReference type="AlphaFoldDB" id="A0A1X9LSC4"/>
<dbReference type="SUPFAM" id="SSF74650">
    <property type="entry name" value="Galactose mutarotase-like"/>
    <property type="match status" value="1"/>
</dbReference>
<dbReference type="InterPro" id="IPR008183">
    <property type="entry name" value="Aldose_1/G6P_1-epimerase"/>
</dbReference>
<evidence type="ECO:0008006" key="3">
    <source>
        <dbReference type="Google" id="ProtNLM"/>
    </source>
</evidence>
<dbReference type="InterPro" id="IPR011013">
    <property type="entry name" value="Gal_mutarotase_sf_dom"/>
</dbReference>
<dbReference type="GO" id="GO:0005975">
    <property type="term" value="P:carbohydrate metabolic process"/>
    <property type="evidence" value="ECO:0007669"/>
    <property type="project" value="InterPro"/>
</dbReference>
<name>A0A1X9LSC4_9MICO</name>
<dbReference type="EMBL" id="CP020715">
    <property type="protein sequence ID" value="ARJ07218.1"/>
    <property type="molecule type" value="Genomic_DNA"/>
</dbReference>
<dbReference type="Proteomes" id="UP000192775">
    <property type="component" value="Chromosome"/>
</dbReference>
<keyword evidence="2" id="KW-1185">Reference proteome</keyword>
<dbReference type="KEGG" id="cphy:B5808_05215"/>
<proteinExistence type="predicted"/>
<dbReference type="InterPro" id="IPR014718">
    <property type="entry name" value="GH-type_carb-bd"/>
</dbReference>
<sequence>MLERDGHALVEHYGEDEIAPQAAGIVLVPWPNRIAGGRWTYRGAVQQLDITEPALGNASHGLLRNTGYRLVEQEAHRSLQTASVFPQHGYPFHLETFVEHALTSDGMTVTHTLVNRGETEAPVAVGAHPYLRVGDTPLDDCTLTVRAERRLVVDAAQIPTGSEGVAGTDADLSGGRRVADLDVNHAYAGLAENDGRFVQTLTAPDGRVTELWADPDFGYVQVFTPRSFPPTSGGRRAVALEPMTAPADAFNSGEGLRWLAPGESWTLSWGIRGR</sequence>
<protein>
    <recommendedName>
        <fullName evidence="3">Aldose epimerase</fullName>
    </recommendedName>
</protein>